<dbReference type="GO" id="GO:0016020">
    <property type="term" value="C:membrane"/>
    <property type="evidence" value="ECO:0007669"/>
    <property type="project" value="UniProtKB-SubCell"/>
</dbReference>
<comment type="similarity">
    <text evidence="5">Belongs to the G-protein coupled receptor 1 family.</text>
</comment>
<dbReference type="GO" id="GO:0008528">
    <property type="term" value="F:G protein-coupled peptide receptor activity"/>
    <property type="evidence" value="ECO:0007669"/>
    <property type="project" value="InterPro"/>
</dbReference>
<evidence type="ECO:0000256" key="4">
    <source>
        <dbReference type="ARBA" id="ARBA00023136"/>
    </source>
</evidence>
<feature type="transmembrane region" description="Helical" evidence="6">
    <location>
        <begin position="240"/>
        <end position="268"/>
    </location>
</feature>
<feature type="transmembrane region" description="Helical" evidence="6">
    <location>
        <begin position="136"/>
        <end position="154"/>
    </location>
</feature>
<evidence type="ECO:0000256" key="5">
    <source>
        <dbReference type="RuleBase" id="RU000688"/>
    </source>
</evidence>
<evidence type="ECO:0000256" key="2">
    <source>
        <dbReference type="ARBA" id="ARBA00022692"/>
    </source>
</evidence>
<dbReference type="Pfam" id="PF10324">
    <property type="entry name" value="7TM_GPCR_Srw"/>
    <property type="match status" value="1"/>
</dbReference>
<keyword evidence="4 6" id="KW-0472">Membrane</keyword>
<evidence type="ECO:0000259" key="7">
    <source>
        <dbReference type="PROSITE" id="PS50262"/>
    </source>
</evidence>
<feature type="transmembrane region" description="Helical" evidence="6">
    <location>
        <begin position="305"/>
        <end position="325"/>
    </location>
</feature>
<keyword evidence="5" id="KW-0675">Receptor</keyword>
<dbReference type="PROSITE" id="PS50262">
    <property type="entry name" value="G_PROTEIN_RECEP_F1_2"/>
    <property type="match status" value="1"/>
</dbReference>
<gene>
    <name evidence="8" type="ORF">DdX_03135</name>
</gene>
<dbReference type="InterPro" id="IPR000276">
    <property type="entry name" value="GPCR_Rhodpsn"/>
</dbReference>
<dbReference type="InterPro" id="IPR017452">
    <property type="entry name" value="GPCR_Rhodpsn_7TM"/>
</dbReference>
<dbReference type="EMBL" id="JAKKPZ010000002">
    <property type="protein sequence ID" value="KAI1726415.1"/>
    <property type="molecule type" value="Genomic_DNA"/>
</dbReference>
<dbReference type="InterPro" id="IPR019427">
    <property type="entry name" value="7TM_GPCR_serpentine_rcpt_Srw"/>
</dbReference>
<comment type="caution">
    <text evidence="8">The sequence shown here is derived from an EMBL/GenBank/DDBJ whole genome shotgun (WGS) entry which is preliminary data.</text>
</comment>
<feature type="transmembrane region" description="Helical" evidence="6">
    <location>
        <begin position="337"/>
        <end position="360"/>
    </location>
</feature>
<keyword evidence="9" id="KW-1185">Reference proteome</keyword>
<evidence type="ECO:0000313" key="8">
    <source>
        <dbReference type="EMBL" id="KAI1726415.1"/>
    </source>
</evidence>
<evidence type="ECO:0000313" key="9">
    <source>
        <dbReference type="Proteomes" id="UP001201812"/>
    </source>
</evidence>
<feature type="transmembrane region" description="Helical" evidence="6">
    <location>
        <begin position="90"/>
        <end position="116"/>
    </location>
</feature>
<dbReference type="PANTHER" id="PTHR46895">
    <property type="entry name" value="PROTEIN CBG20548-RELATED"/>
    <property type="match status" value="1"/>
</dbReference>
<dbReference type="SUPFAM" id="SSF81321">
    <property type="entry name" value="Family A G protein-coupled receptor-like"/>
    <property type="match status" value="1"/>
</dbReference>
<feature type="domain" description="G-protein coupled receptors family 1 profile" evidence="7">
    <location>
        <begin position="70"/>
        <end position="360"/>
    </location>
</feature>
<sequence length="440" mass="49848">MSASLNALLPFTAALPTDLATSTISPLQPFIALSYSKCLSERSLRLTTTNLDDILLRYAFPVQFLLGVLGNSLNLWILCSHGMRNRANDLLAAVSFSDLMFFLLMLPHSLAAFQFFGNNLMFRYYYLLYRQELSALANWLSASAIWLIFAVTVERFQVIRSPLRSRSYWKKTARFLVIGGIFAATFLLTAYHHFEYDCEFAYFCNNTQIYYFCYSAGTEKHPRTWDLQNVTVEPSVIRRYYIQISTVSNALFVVFVPIMAVVILNILLIRQLRLSDQLVLCTEHSAVQCLLSNQHKQRRRITHTVVAISSCFALTQGPSAVMSVWELLVGYPAHSSIIYAAMSIANGLVITGKTVNFLLFCLSSVHFRRKCATICMRKFPQLSQTSFGKRLSDRTGSMVHRTSVNSLQMMQRNGTMQRSAGSRRYCSTLHTLQEVSTGSS</sequence>
<dbReference type="PRINTS" id="PR00237">
    <property type="entry name" value="GPCRRHODOPSN"/>
</dbReference>
<protein>
    <submittedName>
        <fullName evidence="8">Serpentine type 7TM GPCR chemoreceptor srw domain-containing protein</fullName>
    </submittedName>
</protein>
<evidence type="ECO:0000256" key="6">
    <source>
        <dbReference type="SAM" id="Phobius"/>
    </source>
</evidence>
<feature type="transmembrane region" description="Helical" evidence="6">
    <location>
        <begin position="58"/>
        <end position="78"/>
    </location>
</feature>
<keyword evidence="5" id="KW-0297">G-protein coupled receptor</keyword>
<evidence type="ECO:0000256" key="1">
    <source>
        <dbReference type="ARBA" id="ARBA00004370"/>
    </source>
</evidence>
<keyword evidence="2 5" id="KW-0812">Transmembrane</keyword>
<keyword evidence="3 6" id="KW-1133">Transmembrane helix</keyword>
<reference evidence="8" key="1">
    <citation type="submission" date="2022-01" db="EMBL/GenBank/DDBJ databases">
        <title>Genome Sequence Resource for Two Populations of Ditylenchus destructor, the Migratory Endoparasitic Phytonematode.</title>
        <authorList>
            <person name="Zhang H."/>
            <person name="Lin R."/>
            <person name="Xie B."/>
        </authorList>
    </citation>
    <scope>NUCLEOTIDE SEQUENCE</scope>
    <source>
        <strain evidence="8">BazhouSP</strain>
    </source>
</reference>
<dbReference type="CDD" id="cd14978">
    <property type="entry name" value="7tmA_FMRFamide_R-like"/>
    <property type="match status" value="1"/>
</dbReference>
<keyword evidence="5" id="KW-0807">Transducer</keyword>
<feature type="transmembrane region" description="Helical" evidence="6">
    <location>
        <begin position="175"/>
        <end position="194"/>
    </location>
</feature>
<name>A0AAD4NIN2_9BILA</name>
<comment type="subcellular location">
    <subcellularLocation>
        <location evidence="1">Membrane</location>
    </subcellularLocation>
</comment>
<proteinExistence type="inferred from homology"/>
<dbReference type="PANTHER" id="PTHR46895:SF6">
    <property type="entry name" value="G-PROTEIN COUPLED RECEPTORS FAMILY 1 PROFILE DOMAIN-CONTAINING PROTEIN"/>
    <property type="match status" value="1"/>
</dbReference>
<dbReference type="Gene3D" id="1.20.1070.10">
    <property type="entry name" value="Rhodopsin 7-helix transmembrane proteins"/>
    <property type="match status" value="1"/>
</dbReference>
<organism evidence="8 9">
    <name type="scientific">Ditylenchus destructor</name>
    <dbReference type="NCBI Taxonomy" id="166010"/>
    <lineage>
        <taxon>Eukaryota</taxon>
        <taxon>Metazoa</taxon>
        <taxon>Ecdysozoa</taxon>
        <taxon>Nematoda</taxon>
        <taxon>Chromadorea</taxon>
        <taxon>Rhabditida</taxon>
        <taxon>Tylenchina</taxon>
        <taxon>Tylenchomorpha</taxon>
        <taxon>Sphaerularioidea</taxon>
        <taxon>Anguinidae</taxon>
        <taxon>Anguininae</taxon>
        <taxon>Ditylenchus</taxon>
    </lineage>
</organism>
<evidence type="ECO:0000256" key="3">
    <source>
        <dbReference type="ARBA" id="ARBA00022989"/>
    </source>
</evidence>
<accession>A0AAD4NIN2</accession>
<dbReference type="AlphaFoldDB" id="A0AAD4NIN2"/>
<dbReference type="Proteomes" id="UP001201812">
    <property type="component" value="Unassembled WGS sequence"/>
</dbReference>
<dbReference type="PROSITE" id="PS00237">
    <property type="entry name" value="G_PROTEIN_RECEP_F1_1"/>
    <property type="match status" value="1"/>
</dbReference>